<proteinExistence type="predicted"/>
<evidence type="ECO:0000313" key="4">
    <source>
        <dbReference type="Proteomes" id="UP000292781"/>
    </source>
</evidence>
<protein>
    <submittedName>
        <fullName evidence="3">DUF1269 domain-containing protein</fullName>
    </submittedName>
</protein>
<keyword evidence="1" id="KW-1133">Transmembrane helix</keyword>
<comment type="caution">
    <text evidence="3">The sequence shown here is derived from an EMBL/GenBank/DDBJ whole genome shotgun (WGS) entry which is preliminary data.</text>
</comment>
<dbReference type="PANTHER" id="PTHR36109:SF2">
    <property type="entry name" value="MEMBRANE PROTEIN"/>
    <property type="match status" value="1"/>
</dbReference>
<reference evidence="3 4" key="1">
    <citation type="submission" date="2019-02" db="EMBL/GenBank/DDBJ databases">
        <title>Siculibacillus lacustris gen. nov., sp. nov., a new rosette-forming bacterium isolated from a freshwater crater lake (Lake St. Ana, Romania).</title>
        <authorList>
            <person name="Felfoldi T."/>
            <person name="Marton Z."/>
            <person name="Szabo A."/>
            <person name="Mentes A."/>
            <person name="Boka K."/>
            <person name="Marialigeti K."/>
            <person name="Mathe I."/>
            <person name="Koncz M."/>
            <person name="Schumann P."/>
            <person name="Toth E."/>
        </authorList>
    </citation>
    <scope>NUCLEOTIDE SEQUENCE [LARGE SCALE GENOMIC DNA]</scope>
    <source>
        <strain evidence="3 4">SA-279</strain>
    </source>
</reference>
<dbReference type="AlphaFoldDB" id="A0A4Q9VWN4"/>
<dbReference type="Pfam" id="PF11181">
    <property type="entry name" value="YflT"/>
    <property type="match status" value="1"/>
</dbReference>
<dbReference type="RefSeq" id="WP_131306304.1">
    <property type="nucleotide sequence ID" value="NZ_SJFN01000004.1"/>
</dbReference>
<dbReference type="InterPro" id="IPR025889">
    <property type="entry name" value="GSP17M-like_dom"/>
</dbReference>
<dbReference type="PANTHER" id="PTHR36109">
    <property type="entry name" value="MEMBRANE PROTEIN-RELATED"/>
    <property type="match status" value="1"/>
</dbReference>
<organism evidence="3 4">
    <name type="scientific">Siculibacillus lacustris</name>
    <dbReference type="NCBI Taxonomy" id="1549641"/>
    <lineage>
        <taxon>Bacteria</taxon>
        <taxon>Pseudomonadati</taxon>
        <taxon>Pseudomonadota</taxon>
        <taxon>Alphaproteobacteria</taxon>
        <taxon>Hyphomicrobiales</taxon>
        <taxon>Ancalomicrobiaceae</taxon>
        <taxon>Siculibacillus</taxon>
    </lineage>
</organism>
<keyword evidence="4" id="KW-1185">Reference proteome</keyword>
<dbReference type="EMBL" id="SJFN01000004">
    <property type="protein sequence ID" value="TBW40284.1"/>
    <property type="molecule type" value="Genomic_DNA"/>
</dbReference>
<feature type="transmembrane region" description="Helical" evidence="1">
    <location>
        <begin position="65"/>
        <end position="85"/>
    </location>
</feature>
<keyword evidence="1" id="KW-0812">Transmembrane</keyword>
<accession>A0A4Q9VWN4</accession>
<gene>
    <name evidence="3" type="ORF">EYW49_03635</name>
</gene>
<evidence type="ECO:0000256" key="1">
    <source>
        <dbReference type="SAM" id="Phobius"/>
    </source>
</evidence>
<sequence length="185" mass="19063">MDNTNSVVAVFDEHAAAEAAVLKLTAAGIDMKNLSVVGKGYHSEEKVVGFYNVGDRIKFWGVRGAFWGGLWGLFFGGLFLTLPFVGHVVVLGYLAASLIAALENAAVVGGLSALGAGLYGLGIPKDSVIEYEAAVRADGFLVMAHGSADDIARAKAILGSEAPSRLDVHANDKGSTGHSAFAAAV</sequence>
<dbReference type="InterPro" id="IPR052948">
    <property type="entry name" value="Low_temp-induced_all0457"/>
</dbReference>
<evidence type="ECO:0000259" key="2">
    <source>
        <dbReference type="Pfam" id="PF11181"/>
    </source>
</evidence>
<feature type="domain" description="General stress protein 17M-like" evidence="2">
    <location>
        <begin position="7"/>
        <end position="77"/>
    </location>
</feature>
<dbReference type="OrthoDB" id="515952at2"/>
<feature type="transmembrane region" description="Helical" evidence="1">
    <location>
        <begin position="91"/>
        <end position="121"/>
    </location>
</feature>
<evidence type="ECO:0000313" key="3">
    <source>
        <dbReference type="EMBL" id="TBW40284.1"/>
    </source>
</evidence>
<keyword evidence="1" id="KW-0472">Membrane</keyword>
<name>A0A4Q9VWN4_9HYPH</name>
<dbReference type="Proteomes" id="UP000292781">
    <property type="component" value="Unassembled WGS sequence"/>
</dbReference>